<protein>
    <recommendedName>
        <fullName evidence="2">DUF5689 domain-containing protein</fullName>
    </recommendedName>
</protein>
<accession>A0A318US44</accession>
<dbReference type="PROSITE" id="PS51257">
    <property type="entry name" value="PROKAR_LIPOPROTEIN"/>
    <property type="match status" value="1"/>
</dbReference>
<dbReference type="Proteomes" id="UP000248198">
    <property type="component" value="Unassembled WGS sequence"/>
</dbReference>
<evidence type="ECO:0000313" key="3">
    <source>
        <dbReference type="EMBL" id="PYF74389.1"/>
    </source>
</evidence>
<gene>
    <name evidence="3" type="ORF">B0O44_104560</name>
</gene>
<name>A0A318US44_9SPHI</name>
<dbReference type="InterPro" id="IPR043744">
    <property type="entry name" value="DUF5689"/>
</dbReference>
<feature type="chain" id="PRO_5016325883" description="DUF5689 domain-containing protein" evidence="1">
    <location>
        <begin position="25"/>
        <end position="441"/>
    </location>
</feature>
<dbReference type="OrthoDB" id="1111074at2"/>
<organism evidence="3 4">
    <name type="scientific">Pedobacter nutrimenti</name>
    <dbReference type="NCBI Taxonomy" id="1241337"/>
    <lineage>
        <taxon>Bacteria</taxon>
        <taxon>Pseudomonadati</taxon>
        <taxon>Bacteroidota</taxon>
        <taxon>Sphingobacteriia</taxon>
        <taxon>Sphingobacteriales</taxon>
        <taxon>Sphingobacteriaceae</taxon>
        <taxon>Pedobacter</taxon>
    </lineage>
</organism>
<dbReference type="Pfam" id="PF18942">
    <property type="entry name" value="DUF5689"/>
    <property type="match status" value="1"/>
</dbReference>
<evidence type="ECO:0000313" key="4">
    <source>
        <dbReference type="Proteomes" id="UP000248198"/>
    </source>
</evidence>
<dbReference type="AlphaFoldDB" id="A0A318US44"/>
<keyword evidence="1" id="KW-0732">Signal</keyword>
<feature type="signal peptide" evidence="1">
    <location>
        <begin position="1"/>
        <end position="24"/>
    </location>
</feature>
<dbReference type="EMBL" id="QKLU01000004">
    <property type="protein sequence ID" value="PYF74389.1"/>
    <property type="molecule type" value="Genomic_DNA"/>
</dbReference>
<comment type="caution">
    <text evidence="3">The sequence shown here is derived from an EMBL/GenBank/DDBJ whole genome shotgun (WGS) entry which is preliminary data.</text>
</comment>
<feature type="domain" description="DUF5689" evidence="2">
    <location>
        <begin position="41"/>
        <end position="235"/>
    </location>
</feature>
<reference evidence="3 4" key="1">
    <citation type="submission" date="2018-06" db="EMBL/GenBank/DDBJ databases">
        <title>Genomic Encyclopedia of Archaeal and Bacterial Type Strains, Phase II (KMG-II): from individual species to whole genera.</title>
        <authorList>
            <person name="Goeker M."/>
        </authorList>
    </citation>
    <scope>NUCLEOTIDE SEQUENCE [LARGE SCALE GENOMIC DNA]</scope>
    <source>
        <strain evidence="3 4">DSM 27372</strain>
    </source>
</reference>
<dbReference type="RefSeq" id="WP_110831655.1">
    <property type="nucleotide sequence ID" value="NZ_QKLU01000004.1"/>
</dbReference>
<sequence>MKTKRTIQQMMLTVGLLLSLSACKKNPAGDPPVIPPAEVKMMSFTDLKVLSTADEVKVPDAKKIKGVVISDLSGKNLDNKTIVLQEADNQPGIVIGFDAAQTFAVGDQLEVNISGQKLQKQNGEIVLSQVPAANAKKTGTGAIAGRTTTAAEAIKNAALWNGTLVSLGEGALSGGNGKYSGVLNFDDKSAGLKSMVLAGAAFENTTYPASVGSIKGILRTRGKDVFLDIRTAKDVATGSISRLLSDEMYVTSKVDKDMTFGYGDFETRTMNYSQGGSMVYIPGDKFDGDMLTKDRAYVYLMSGAGDPSSAYFDAGPSIDLKGIKEITVTFAGSKMTGDAIIADYYSVPPFDPSKDVFKISIGILSYASFPAATEFKEAGKFYTVKFKIPSREELIKGEAGSVQVIDNWLAAPIIMIRNESTRAASSQGNAPIIIKQIVYGF</sequence>
<keyword evidence="4" id="KW-1185">Reference proteome</keyword>
<proteinExistence type="predicted"/>
<evidence type="ECO:0000259" key="2">
    <source>
        <dbReference type="Pfam" id="PF18942"/>
    </source>
</evidence>
<evidence type="ECO:0000256" key="1">
    <source>
        <dbReference type="SAM" id="SignalP"/>
    </source>
</evidence>